<dbReference type="Gene3D" id="3.40.50.1820">
    <property type="entry name" value="alpha/beta hydrolase"/>
    <property type="match status" value="1"/>
</dbReference>
<dbReference type="EMBL" id="PECH01000004">
    <property type="protein sequence ID" value="TDZ85848.1"/>
    <property type="molecule type" value="Genomic_DNA"/>
</dbReference>
<dbReference type="PANTHER" id="PTHR46438:SF11">
    <property type="entry name" value="LIPASE-RELATED"/>
    <property type="match status" value="1"/>
</dbReference>
<evidence type="ECO:0000259" key="2">
    <source>
        <dbReference type="Pfam" id="PF12697"/>
    </source>
</evidence>
<protein>
    <submittedName>
        <fullName evidence="3">2-hydroxy-6-oxo-6-phenylhexa-2,4-dienoate hydrolase</fullName>
        <ecNumber evidence="3">3.7.1.8</ecNumber>
    </submittedName>
</protein>
<dbReference type="Proteomes" id="UP000295117">
    <property type="component" value="Unassembled WGS sequence"/>
</dbReference>
<reference evidence="3 4" key="1">
    <citation type="journal article" date="2019" name="Sci. Rep.">
        <title>Extended insight into the Mycobacterium chelonae-abscessus complex through whole genome sequencing of Mycobacterium salmoniphilum outbreak and Mycobacterium salmoniphilum-like strains.</title>
        <authorList>
            <person name="Behra P.R.K."/>
            <person name="Das S."/>
            <person name="Pettersson B.M.F."/>
            <person name="Shirreff L."/>
            <person name="DuCote T."/>
            <person name="Jacobsson K.G."/>
            <person name="Ennis D.G."/>
            <person name="Kirsebom L.A."/>
        </authorList>
    </citation>
    <scope>NUCLEOTIDE SEQUENCE [LARGE SCALE GENOMIC DNA]</scope>
    <source>
        <strain evidence="3 4">DE 4585</strain>
    </source>
</reference>
<dbReference type="EC" id="3.7.1.8" evidence="3"/>
<proteinExistence type="predicted"/>
<name>A0A4R8S5C2_9MYCO</name>
<gene>
    <name evidence="3" type="primary">bphD</name>
    <name evidence="3" type="ORF">DE4585_01171</name>
</gene>
<accession>A0A4R8S5C2</accession>
<keyword evidence="3" id="KW-0378">Hydrolase</keyword>
<evidence type="ECO:0000313" key="4">
    <source>
        <dbReference type="Proteomes" id="UP000295117"/>
    </source>
</evidence>
<dbReference type="InterPro" id="IPR000073">
    <property type="entry name" value="AB_hydrolase_1"/>
</dbReference>
<evidence type="ECO:0000256" key="1">
    <source>
        <dbReference type="SAM" id="MobiDB-lite"/>
    </source>
</evidence>
<feature type="region of interest" description="Disordered" evidence="1">
    <location>
        <begin position="1"/>
        <end position="57"/>
    </location>
</feature>
<sequence length="349" mass="37560">MTSRRLGGPPSKAAERSAPRAPYLTSIDSLDVTEREKTDSAPTKDAGAALDVEGSGVQPPVSDRIRRAFWWLERFAPAIGARWAVELWCTPPVIESSLRMPPGVPPGEPLEAHWDGHRIAGESWGEGPTVYLVHGWGGQRTHLGIFIKPLLQAGYRVIAFDLPSHNESAPGALAPGRTTLIECAHAVAAVIKEHGPAHAVVAHSLGSNATTFAASYGASVGRLVYLAPMGDFPLYLDLFAARHGFGPRIRAGLQRQLERRIGMVLADTELVRVGAKAGHPPLLLIHDPDDPDTPYTSSERLADSWPGSRFIATKGLGRLAHFRLLRHRPAINAGLEFIGPASEQQTAEA</sequence>
<evidence type="ECO:0000313" key="3">
    <source>
        <dbReference type="EMBL" id="TDZ85848.1"/>
    </source>
</evidence>
<feature type="domain" description="AB hydrolase-1" evidence="2">
    <location>
        <begin position="130"/>
        <end position="259"/>
    </location>
</feature>
<dbReference type="PANTHER" id="PTHR46438">
    <property type="entry name" value="ALPHA/BETA-HYDROLASES SUPERFAMILY PROTEIN"/>
    <property type="match status" value="1"/>
</dbReference>
<dbReference type="GO" id="GO:0016787">
    <property type="term" value="F:hydrolase activity"/>
    <property type="evidence" value="ECO:0007669"/>
    <property type="project" value="UniProtKB-KW"/>
</dbReference>
<dbReference type="InterPro" id="IPR029058">
    <property type="entry name" value="AB_hydrolase_fold"/>
</dbReference>
<comment type="caution">
    <text evidence="3">The sequence shown here is derived from an EMBL/GenBank/DDBJ whole genome shotgun (WGS) entry which is preliminary data.</text>
</comment>
<dbReference type="SUPFAM" id="SSF53474">
    <property type="entry name" value="alpha/beta-Hydrolases"/>
    <property type="match status" value="1"/>
</dbReference>
<dbReference type="AlphaFoldDB" id="A0A4R8S5C2"/>
<dbReference type="Pfam" id="PF12697">
    <property type="entry name" value="Abhydrolase_6"/>
    <property type="match status" value="1"/>
</dbReference>
<organism evidence="3 4">
    <name type="scientific">Mycobacteroides salmoniphilum</name>
    <dbReference type="NCBI Taxonomy" id="404941"/>
    <lineage>
        <taxon>Bacteria</taxon>
        <taxon>Bacillati</taxon>
        <taxon>Actinomycetota</taxon>
        <taxon>Actinomycetes</taxon>
        <taxon>Mycobacteriales</taxon>
        <taxon>Mycobacteriaceae</taxon>
        <taxon>Mycobacteroides</taxon>
    </lineage>
</organism>